<organism evidence="2 3">
    <name type="scientific">Arctia plantaginis</name>
    <name type="common">Wood tiger moth</name>
    <name type="synonym">Phalaena plantaginis</name>
    <dbReference type="NCBI Taxonomy" id="874455"/>
    <lineage>
        <taxon>Eukaryota</taxon>
        <taxon>Metazoa</taxon>
        <taxon>Ecdysozoa</taxon>
        <taxon>Arthropoda</taxon>
        <taxon>Hexapoda</taxon>
        <taxon>Insecta</taxon>
        <taxon>Pterygota</taxon>
        <taxon>Neoptera</taxon>
        <taxon>Endopterygota</taxon>
        <taxon>Lepidoptera</taxon>
        <taxon>Glossata</taxon>
        <taxon>Ditrysia</taxon>
        <taxon>Noctuoidea</taxon>
        <taxon>Erebidae</taxon>
        <taxon>Arctiinae</taxon>
        <taxon>Arctia</taxon>
    </lineage>
</organism>
<name>A0A8S0YMY8_ARCPL</name>
<accession>A0A8S0YMY8</accession>
<evidence type="ECO:0000313" key="3">
    <source>
        <dbReference type="Proteomes" id="UP000494256"/>
    </source>
</evidence>
<dbReference type="Proteomes" id="UP000494256">
    <property type="component" value="Unassembled WGS sequence"/>
</dbReference>
<dbReference type="OrthoDB" id="10251079at2759"/>
<keyword evidence="1" id="KW-0812">Transmembrane</keyword>
<keyword evidence="1" id="KW-1133">Transmembrane helix</keyword>
<comment type="caution">
    <text evidence="2">The sequence shown here is derived from an EMBL/GenBank/DDBJ whole genome shotgun (WGS) entry which is preliminary data.</text>
</comment>
<proteinExistence type="predicted"/>
<gene>
    <name evidence="2" type="ORF">APLA_LOCUS375</name>
</gene>
<evidence type="ECO:0000256" key="1">
    <source>
        <dbReference type="SAM" id="Phobius"/>
    </source>
</evidence>
<feature type="transmembrane region" description="Helical" evidence="1">
    <location>
        <begin position="21"/>
        <end position="50"/>
    </location>
</feature>
<dbReference type="AlphaFoldDB" id="A0A8S0YMY8"/>
<evidence type="ECO:0000313" key="2">
    <source>
        <dbReference type="EMBL" id="CAB3220668.1"/>
    </source>
</evidence>
<dbReference type="EMBL" id="CADEBD010000038">
    <property type="protein sequence ID" value="CAB3220668.1"/>
    <property type="molecule type" value="Genomic_DNA"/>
</dbReference>
<sequence length="217" mass="24141">MGSIVSCYSYALSTIESLSQWITFTAVVCCLVTTITLVLGLGIGLGYNYCFVEMVTKYKIAPARYLHPDDSADWSYQAEQNAANPENTFKNVPHMLRITEDAEMFKEVIESERQHDQNKQKYIFHSIPPVTISPEGTMLPNIEETPNLTTLAINITDSYGNSTETTTNMFSVSITNGSEVKDIDLKKPTPISPAGLLTLLAKLRAENKNYTLQIITT</sequence>
<keyword evidence="1" id="KW-0472">Membrane</keyword>
<protein>
    <submittedName>
        <fullName evidence="2">Uncharacterized protein</fullName>
    </submittedName>
</protein>
<reference evidence="2 3" key="1">
    <citation type="submission" date="2020-04" db="EMBL/GenBank/DDBJ databases">
        <authorList>
            <person name="Wallbank WR R."/>
            <person name="Pardo Diaz C."/>
            <person name="Kozak K."/>
            <person name="Martin S."/>
            <person name="Jiggins C."/>
            <person name="Moest M."/>
            <person name="Warren A I."/>
            <person name="Byers J.R.P. K."/>
            <person name="Montejo-Kovacevich G."/>
            <person name="Yen C E."/>
        </authorList>
    </citation>
    <scope>NUCLEOTIDE SEQUENCE [LARGE SCALE GENOMIC DNA]</scope>
</reference>